<accession>A0A5E4TBS8</accession>
<feature type="transmembrane region" description="Helical" evidence="1">
    <location>
        <begin position="37"/>
        <end position="59"/>
    </location>
</feature>
<organism evidence="2 3">
    <name type="scientific">Pandoraea commovens</name>
    <dbReference type="NCBI Taxonomy" id="2508289"/>
    <lineage>
        <taxon>Bacteria</taxon>
        <taxon>Pseudomonadati</taxon>
        <taxon>Pseudomonadota</taxon>
        <taxon>Betaproteobacteria</taxon>
        <taxon>Burkholderiales</taxon>
        <taxon>Burkholderiaceae</taxon>
        <taxon>Pandoraea</taxon>
    </lineage>
</organism>
<sequence length="425" mass="46834">MVKPVSANALTSDDRQKTKSRRRTALEAIVDIRSSGIVFPLMIVIGYCLVPLVVSLLFFDYPYLLELSFLSIISALCITLGSITPIFDPLVSSHRKRLVLSEKGFVWPVWIAFALFAVLAWATAERIPILAAIAGADPATLAELRERFLKAREGWQQSFVYINALFTGALIPYCLARMFLSRMRGRWLGLFFFFFYSISFLEKAFFLKALIPLFYLVVAGHIRSRIRPGVLLLAMVGLVLFMAVVSGAGETGVASTVSFFSPNYVPSSPLEHVVWRTIVIPMVTAADGLRLFDTQFSGSLLDGATSSFLAGLTGQVRIPFEQLVFALQWGQNETGTGSANSVFIIESYVNFGILGVVFFSLMAGCILRLLVRSHDVAAGACWLLFALGLYTAGLIGTMLSNGFIVLLMIIVFVRLKSSKRIDRTV</sequence>
<feature type="transmembrane region" description="Helical" evidence="1">
    <location>
        <begin position="66"/>
        <end position="87"/>
    </location>
</feature>
<dbReference type="OrthoDB" id="8435048at2"/>
<evidence type="ECO:0000256" key="1">
    <source>
        <dbReference type="SAM" id="Phobius"/>
    </source>
</evidence>
<keyword evidence="1" id="KW-0812">Transmembrane</keyword>
<dbReference type="EMBL" id="CABPSA010000002">
    <property type="protein sequence ID" value="VVD85636.1"/>
    <property type="molecule type" value="Genomic_DNA"/>
</dbReference>
<evidence type="ECO:0000313" key="2">
    <source>
        <dbReference type="EMBL" id="VVD85636.1"/>
    </source>
</evidence>
<dbReference type="AlphaFoldDB" id="A0A5E4TBS8"/>
<keyword evidence="1" id="KW-1133">Transmembrane helix</keyword>
<name>A0A5E4TBS8_9BURK</name>
<evidence type="ECO:0000313" key="3">
    <source>
        <dbReference type="Proteomes" id="UP000343335"/>
    </source>
</evidence>
<keyword evidence="1" id="KW-0472">Membrane</keyword>
<evidence type="ECO:0008006" key="4">
    <source>
        <dbReference type="Google" id="ProtNLM"/>
    </source>
</evidence>
<feature type="transmembrane region" description="Helical" evidence="1">
    <location>
        <begin position="159"/>
        <end position="180"/>
    </location>
</feature>
<dbReference type="Proteomes" id="UP000343335">
    <property type="component" value="Unassembled WGS sequence"/>
</dbReference>
<dbReference type="RefSeq" id="WP_150663595.1">
    <property type="nucleotide sequence ID" value="NZ_CABPSA010000002.1"/>
</dbReference>
<feature type="transmembrane region" description="Helical" evidence="1">
    <location>
        <begin position="230"/>
        <end position="253"/>
    </location>
</feature>
<feature type="transmembrane region" description="Helical" evidence="1">
    <location>
        <begin position="192"/>
        <end position="218"/>
    </location>
</feature>
<protein>
    <recommendedName>
        <fullName evidence="4">Oligosaccharide repeat unit polymerase</fullName>
    </recommendedName>
</protein>
<feature type="transmembrane region" description="Helical" evidence="1">
    <location>
        <begin position="107"/>
        <end position="124"/>
    </location>
</feature>
<proteinExistence type="predicted"/>
<reference evidence="2 3" key="1">
    <citation type="submission" date="2019-08" db="EMBL/GenBank/DDBJ databases">
        <authorList>
            <person name="Peeters C."/>
        </authorList>
    </citation>
    <scope>NUCLEOTIDE SEQUENCE [LARGE SCALE GENOMIC DNA]</scope>
    <source>
        <strain evidence="2 3">LMG 31010</strain>
    </source>
</reference>
<feature type="transmembrane region" description="Helical" evidence="1">
    <location>
        <begin position="382"/>
        <end position="413"/>
    </location>
</feature>
<feature type="transmembrane region" description="Helical" evidence="1">
    <location>
        <begin position="348"/>
        <end position="370"/>
    </location>
</feature>
<gene>
    <name evidence="2" type="ORF">PCO31010_01359</name>
</gene>